<comment type="caution">
    <text evidence="2">The sequence shown here is derived from an EMBL/GenBank/DDBJ whole genome shotgun (WGS) entry which is preliminary data.</text>
</comment>
<organism evidence="2 3">
    <name type="scientific">Ferroacidibacillus organovorans</name>
    <dbReference type="NCBI Taxonomy" id="1765683"/>
    <lineage>
        <taxon>Bacteria</taxon>
        <taxon>Bacillati</taxon>
        <taxon>Bacillota</taxon>
        <taxon>Bacilli</taxon>
        <taxon>Bacillales</taxon>
        <taxon>Alicyclobacillaceae</taxon>
        <taxon>Ferroacidibacillus</taxon>
    </lineage>
</organism>
<evidence type="ECO:0000259" key="1">
    <source>
        <dbReference type="Pfam" id="PF13649"/>
    </source>
</evidence>
<evidence type="ECO:0000313" key="3">
    <source>
        <dbReference type="Proteomes" id="UP000190229"/>
    </source>
</evidence>
<dbReference type="PANTHER" id="PTHR43591">
    <property type="entry name" value="METHYLTRANSFERASE"/>
    <property type="match status" value="1"/>
</dbReference>
<reference evidence="2 3" key="1">
    <citation type="submission" date="2017-02" db="EMBL/GenBank/DDBJ databases">
        <title>Draft genome of Acidibacillus ferrooxidans Huett2.</title>
        <authorList>
            <person name="Schopf S."/>
        </authorList>
    </citation>
    <scope>NUCLEOTIDE SEQUENCE [LARGE SCALE GENOMIC DNA]</scope>
    <source>
        <strain evidence="2 3">Huett2</strain>
    </source>
</reference>
<dbReference type="InterPro" id="IPR029063">
    <property type="entry name" value="SAM-dependent_MTases_sf"/>
</dbReference>
<dbReference type="Gene3D" id="3.40.50.150">
    <property type="entry name" value="Vaccinia Virus protein VP39"/>
    <property type="match status" value="1"/>
</dbReference>
<dbReference type="Proteomes" id="UP000190229">
    <property type="component" value="Unassembled WGS sequence"/>
</dbReference>
<name>A0A1V4EUJ7_9BACL</name>
<gene>
    <name evidence="2" type="ORF">B2M26_06930</name>
</gene>
<dbReference type="InterPro" id="IPR041698">
    <property type="entry name" value="Methyltransf_25"/>
</dbReference>
<dbReference type="AlphaFoldDB" id="A0A1V4EUJ7"/>
<dbReference type="Pfam" id="PF13649">
    <property type="entry name" value="Methyltransf_25"/>
    <property type="match status" value="1"/>
</dbReference>
<protein>
    <recommendedName>
        <fullName evidence="1">Methyltransferase domain-containing protein</fullName>
    </recommendedName>
</protein>
<keyword evidence="3" id="KW-1185">Reference proteome</keyword>
<proteinExistence type="predicted"/>
<dbReference type="EMBL" id="MWPS01000016">
    <property type="protein sequence ID" value="OPG16589.1"/>
    <property type="molecule type" value="Genomic_DNA"/>
</dbReference>
<dbReference type="PANTHER" id="PTHR43591:SF110">
    <property type="entry name" value="RHODANESE DOMAIN-CONTAINING PROTEIN"/>
    <property type="match status" value="1"/>
</dbReference>
<feature type="domain" description="Methyltransferase" evidence="1">
    <location>
        <begin position="213"/>
        <end position="305"/>
    </location>
</feature>
<accession>A0A1V4EUJ7</accession>
<dbReference type="CDD" id="cd02440">
    <property type="entry name" value="AdoMet_MTases"/>
    <property type="match status" value="1"/>
</dbReference>
<dbReference type="SUPFAM" id="SSF53335">
    <property type="entry name" value="S-adenosyl-L-methionine-dependent methyltransferases"/>
    <property type="match status" value="1"/>
</dbReference>
<sequence length="412" mass="46674">MAILFLMYEKKITSYRRWTPESETFEGVFHIMLGVSLRPMHHARRALREGLINLRNDRWNRGIPHRLATHRSSISVLRRAVHCGVQLRCRCGSVALHQSCIFLPARRRDRQLAQPISDKVEKVLGFHLLVYASIGVLLSAWHYGQTDYTVSRISIARDAMKVNHVKGVLSLDYHDALAHLGISSAHPGGYQMTEVVFHELEKRGVPLHPSSRVLEAGCGTGQTSCEMARRFGCQVIGVDLRKPMIERAQERAKREGVSVRFYQIKPGLLPFSDHSFDLVLAESVAVFNPLLPLLREWRRVLAPHGSLIDLEMAASFTLPDDARRAFQRLYGAVQVPTLKGWKEAYETVGFTDVQMVRSGAIRGLHAPLAIPNVTTLTPTTYTKEIMAIVQENQKVMMTYDRWLSYAMILARD</sequence>
<evidence type="ECO:0000313" key="2">
    <source>
        <dbReference type="EMBL" id="OPG16589.1"/>
    </source>
</evidence>